<gene>
    <name evidence="7" type="ORF">BU24DRAFT_396907</name>
</gene>
<dbReference type="OrthoDB" id="1844152at2759"/>
<dbReference type="SUPFAM" id="SSF48264">
    <property type="entry name" value="Cytochrome P450"/>
    <property type="match status" value="1"/>
</dbReference>
<dbReference type="Pfam" id="PF00067">
    <property type="entry name" value="p450"/>
    <property type="match status" value="1"/>
</dbReference>
<dbReference type="PANTHER" id="PTHR46206:SF9">
    <property type="entry name" value="CYTOCHROME P450"/>
    <property type="match status" value="1"/>
</dbReference>
<dbReference type="AlphaFoldDB" id="A0A6A5XGV7"/>
<dbReference type="Proteomes" id="UP000799778">
    <property type="component" value="Unassembled WGS sequence"/>
</dbReference>
<keyword evidence="8" id="KW-1185">Reference proteome</keyword>
<dbReference type="GO" id="GO:0004497">
    <property type="term" value="F:monooxygenase activity"/>
    <property type="evidence" value="ECO:0007669"/>
    <property type="project" value="InterPro"/>
</dbReference>
<organism evidence="7 8">
    <name type="scientific">Aaosphaeria arxii CBS 175.79</name>
    <dbReference type="NCBI Taxonomy" id="1450172"/>
    <lineage>
        <taxon>Eukaryota</taxon>
        <taxon>Fungi</taxon>
        <taxon>Dikarya</taxon>
        <taxon>Ascomycota</taxon>
        <taxon>Pezizomycotina</taxon>
        <taxon>Dothideomycetes</taxon>
        <taxon>Pleosporomycetidae</taxon>
        <taxon>Pleosporales</taxon>
        <taxon>Pleosporales incertae sedis</taxon>
        <taxon>Aaosphaeria</taxon>
    </lineage>
</organism>
<evidence type="ECO:0000313" key="8">
    <source>
        <dbReference type="Proteomes" id="UP000799778"/>
    </source>
</evidence>
<sequence length="451" mass="51703">MEFHLASNSLLKEIFHSITTTEILLPTFASLFFIFCFQGRPSVKAPFAGYRSWFEPTFLVRLRFLTNAKGILTRGYEQYKNGMFYIRRIDGDTLVISNKYLEELRLLPNTILSNVHAQYQNILGHYTYASVVINSNLHTRALQSHLTPRTSFYTLRSKAELDQTFYDSLPQEKGWVEVDVQAVMRRFVARMTGAVFLGSRTSRNEEWLNLSIQYPLDTFQTAFSLRMFPQFTHPVLARLMPSRYRLQRHRRKATKIVTALMNEHRARAEAGEKSEETILDWMVDNATGAEATPAEMTSRQLILTLASIHTTALALSHALYDLCAHPEVVEPLREEIKEVTSRFEGDDFVTRGLPCLEKLDSFLVESQRFHPPVLMSPQRVAMKNITLHDGTFIPAGTRVACASGAILMDPAVTPNPEVFDPFRSYRKRQEPGEKHHHQWVQTDKENLANSS</sequence>
<evidence type="ECO:0000256" key="3">
    <source>
        <dbReference type="ARBA" id="ARBA00022723"/>
    </source>
</evidence>
<dbReference type="GO" id="GO:0016705">
    <property type="term" value="F:oxidoreductase activity, acting on paired donors, with incorporation or reduction of molecular oxygen"/>
    <property type="evidence" value="ECO:0007669"/>
    <property type="project" value="InterPro"/>
</dbReference>
<keyword evidence="5" id="KW-0408">Iron</keyword>
<evidence type="ECO:0000256" key="5">
    <source>
        <dbReference type="ARBA" id="ARBA00023004"/>
    </source>
</evidence>
<dbReference type="InterPro" id="IPR001128">
    <property type="entry name" value="Cyt_P450"/>
</dbReference>
<dbReference type="GO" id="GO:0020037">
    <property type="term" value="F:heme binding"/>
    <property type="evidence" value="ECO:0007669"/>
    <property type="project" value="InterPro"/>
</dbReference>
<accession>A0A6A5XGV7</accession>
<feature type="region of interest" description="Disordered" evidence="6">
    <location>
        <begin position="430"/>
        <end position="451"/>
    </location>
</feature>
<dbReference type="InterPro" id="IPR036396">
    <property type="entry name" value="Cyt_P450_sf"/>
</dbReference>
<evidence type="ECO:0000256" key="4">
    <source>
        <dbReference type="ARBA" id="ARBA00023002"/>
    </source>
</evidence>
<proteinExistence type="inferred from homology"/>
<dbReference type="PANTHER" id="PTHR46206">
    <property type="entry name" value="CYTOCHROME P450"/>
    <property type="match status" value="1"/>
</dbReference>
<keyword evidence="4" id="KW-0560">Oxidoreductase</keyword>
<comment type="similarity">
    <text evidence="2">Belongs to the cytochrome P450 family.</text>
</comment>
<dbReference type="Gene3D" id="1.10.630.10">
    <property type="entry name" value="Cytochrome P450"/>
    <property type="match status" value="1"/>
</dbReference>
<evidence type="ECO:0000256" key="2">
    <source>
        <dbReference type="ARBA" id="ARBA00010617"/>
    </source>
</evidence>
<comment type="cofactor">
    <cofactor evidence="1">
        <name>heme</name>
        <dbReference type="ChEBI" id="CHEBI:30413"/>
    </cofactor>
</comment>
<dbReference type="GO" id="GO:0005506">
    <property type="term" value="F:iron ion binding"/>
    <property type="evidence" value="ECO:0007669"/>
    <property type="project" value="InterPro"/>
</dbReference>
<evidence type="ECO:0000256" key="6">
    <source>
        <dbReference type="SAM" id="MobiDB-lite"/>
    </source>
</evidence>
<name>A0A6A5XGV7_9PLEO</name>
<dbReference type="CDD" id="cd11041">
    <property type="entry name" value="CYP503A1-like"/>
    <property type="match status" value="1"/>
</dbReference>
<evidence type="ECO:0000256" key="1">
    <source>
        <dbReference type="ARBA" id="ARBA00001971"/>
    </source>
</evidence>
<protein>
    <submittedName>
        <fullName evidence="7">Cytochrome P450</fullName>
    </submittedName>
</protein>
<keyword evidence="3" id="KW-0479">Metal-binding</keyword>
<reference evidence="7" key="1">
    <citation type="journal article" date="2020" name="Stud. Mycol.">
        <title>101 Dothideomycetes genomes: a test case for predicting lifestyles and emergence of pathogens.</title>
        <authorList>
            <person name="Haridas S."/>
            <person name="Albert R."/>
            <person name="Binder M."/>
            <person name="Bloem J."/>
            <person name="Labutti K."/>
            <person name="Salamov A."/>
            <person name="Andreopoulos B."/>
            <person name="Baker S."/>
            <person name="Barry K."/>
            <person name="Bills G."/>
            <person name="Bluhm B."/>
            <person name="Cannon C."/>
            <person name="Castanera R."/>
            <person name="Culley D."/>
            <person name="Daum C."/>
            <person name="Ezra D."/>
            <person name="Gonzalez J."/>
            <person name="Henrissat B."/>
            <person name="Kuo A."/>
            <person name="Liang C."/>
            <person name="Lipzen A."/>
            <person name="Lutzoni F."/>
            <person name="Magnuson J."/>
            <person name="Mondo S."/>
            <person name="Nolan M."/>
            <person name="Ohm R."/>
            <person name="Pangilinan J."/>
            <person name="Park H.-J."/>
            <person name="Ramirez L."/>
            <person name="Alfaro M."/>
            <person name="Sun H."/>
            <person name="Tritt A."/>
            <person name="Yoshinaga Y."/>
            <person name="Zwiers L.-H."/>
            <person name="Turgeon B."/>
            <person name="Goodwin S."/>
            <person name="Spatafora J."/>
            <person name="Crous P."/>
            <person name="Grigoriev I."/>
        </authorList>
    </citation>
    <scope>NUCLEOTIDE SEQUENCE</scope>
    <source>
        <strain evidence="7">CBS 175.79</strain>
    </source>
</reference>
<evidence type="ECO:0000313" key="7">
    <source>
        <dbReference type="EMBL" id="KAF2012099.1"/>
    </source>
</evidence>
<dbReference type="RefSeq" id="XP_033380438.1">
    <property type="nucleotide sequence ID" value="XM_033525323.1"/>
</dbReference>
<feature type="compositionally biased region" description="Basic and acidic residues" evidence="6">
    <location>
        <begin position="442"/>
        <end position="451"/>
    </location>
</feature>
<dbReference type="EMBL" id="ML978073">
    <property type="protein sequence ID" value="KAF2012099.1"/>
    <property type="molecule type" value="Genomic_DNA"/>
</dbReference>
<dbReference type="GeneID" id="54282720"/>